<evidence type="ECO:0000256" key="4">
    <source>
        <dbReference type="ARBA" id="ARBA00022801"/>
    </source>
</evidence>
<dbReference type="PANTHER" id="PTHR31916:SF28">
    <property type="entry name" value="NEUTRAL_ALKALINE INVERTASE 3, CHLOROPLASTIC"/>
    <property type="match status" value="1"/>
</dbReference>
<sequence length="469" mass="54001">MTLFTTSQDWTDKCWEILEKSIIYYQGEAIGSVVAQDPKLNALNYDQCFIRDFVPSALLFLMHGKTTIVRNFLNTTLKLQSNHKEMDFFQPGPGLMPASFKVVFKDNEEFLDADFGEHAIARVPPVDSCLWWVLLLRAYCKVTNDVSFAHQQEYQDGIKLILDLCLAHRFDMFPTLLVPDGAFMIDRRMGVSGHPLEIQVLFYAALRAANELILPSDEESKRYIFRIKQRLSALNYHVRQYYWIDLQRINEIYRYQSNEFGKEVANKFNIFAESIPNWLTEWLPESGGYLVGNLGPGMMDFRFFALGNLMSILVSLASKKESHRIMDLFEQRWYDLIGYMPVKICFPALSGSEWRLITGCDPKNSPWSYHNGGNWPVLLWLFAAVGQKTGRVELAQRAIDIAEKRLMNDKFPEYYDGKNGRLIGKEARSYQTWTIAGLLAAKELLANPEYVKLISFEEGIENPVGLSIH</sequence>
<dbReference type="InterPro" id="IPR024746">
    <property type="entry name" value="Glyco_hydro_100"/>
</dbReference>
<evidence type="ECO:0000256" key="2">
    <source>
        <dbReference type="ARBA" id="ARBA00007671"/>
    </source>
</evidence>
<dbReference type="RefSeq" id="WP_127079271.1">
    <property type="nucleotide sequence ID" value="NZ_RSCL01000002.1"/>
</dbReference>
<keyword evidence="5" id="KW-0119">Carbohydrate metabolism</keyword>
<evidence type="ECO:0000256" key="5">
    <source>
        <dbReference type="ARBA" id="ARBA00023277"/>
    </source>
</evidence>
<keyword evidence="6" id="KW-0326">Glycosidase</keyword>
<dbReference type="Proteomes" id="UP000271624">
    <property type="component" value="Unassembled WGS sequence"/>
</dbReference>
<proteinExistence type="inferred from homology"/>
<dbReference type="OrthoDB" id="501302at2"/>
<comment type="similarity">
    <text evidence="2">Belongs to the glycosyl hydrolase 100 family.</text>
</comment>
<evidence type="ECO:0000256" key="6">
    <source>
        <dbReference type="ARBA" id="ARBA00023295"/>
    </source>
</evidence>
<dbReference type="PANTHER" id="PTHR31916">
    <property type="match status" value="1"/>
</dbReference>
<dbReference type="SUPFAM" id="SSF48208">
    <property type="entry name" value="Six-hairpin glycosidases"/>
    <property type="match status" value="1"/>
</dbReference>
<dbReference type="EMBL" id="RSCL01000002">
    <property type="protein sequence ID" value="RUT08836.1"/>
    <property type="molecule type" value="Genomic_DNA"/>
</dbReference>
<dbReference type="GO" id="GO:0005987">
    <property type="term" value="P:sucrose catabolic process"/>
    <property type="evidence" value="ECO:0007669"/>
    <property type="project" value="TreeGrafter"/>
</dbReference>
<dbReference type="InterPro" id="IPR008928">
    <property type="entry name" value="6-hairpin_glycosidase_sf"/>
</dbReference>
<evidence type="ECO:0000256" key="1">
    <source>
        <dbReference type="ARBA" id="ARBA00000094"/>
    </source>
</evidence>
<reference evidence="7" key="1">
    <citation type="submission" date="2018-12" db="EMBL/GenBank/DDBJ databases">
        <authorList>
            <person name="Will S."/>
            <person name="Neumann-Schaal M."/>
            <person name="Henke P."/>
        </authorList>
    </citation>
    <scope>NUCLEOTIDE SEQUENCE</scope>
    <source>
        <strain evidence="7">PCC 7102</strain>
    </source>
</reference>
<evidence type="ECO:0000313" key="8">
    <source>
        <dbReference type="Proteomes" id="UP000271624"/>
    </source>
</evidence>
<protein>
    <recommendedName>
        <fullName evidence="3">beta-fructofuranosidase</fullName>
        <ecNumber evidence="3">3.2.1.26</ecNumber>
    </recommendedName>
</protein>
<evidence type="ECO:0000256" key="3">
    <source>
        <dbReference type="ARBA" id="ARBA00012758"/>
    </source>
</evidence>
<comment type="catalytic activity">
    <reaction evidence="1">
        <text>Hydrolysis of terminal non-reducing beta-D-fructofuranoside residues in beta-D-fructofuranosides.</text>
        <dbReference type="EC" id="3.2.1.26"/>
    </reaction>
</comment>
<dbReference type="InterPro" id="IPR012341">
    <property type="entry name" value="6hp_glycosidase-like_sf"/>
</dbReference>
<organism evidence="7 8">
    <name type="scientific">Dulcicalothrix desertica PCC 7102</name>
    <dbReference type="NCBI Taxonomy" id="232991"/>
    <lineage>
        <taxon>Bacteria</taxon>
        <taxon>Bacillati</taxon>
        <taxon>Cyanobacteriota</taxon>
        <taxon>Cyanophyceae</taxon>
        <taxon>Nostocales</taxon>
        <taxon>Calotrichaceae</taxon>
        <taxon>Dulcicalothrix</taxon>
    </lineage>
</organism>
<accession>A0A3S1ATA3</accession>
<name>A0A3S1ATA3_9CYAN</name>
<evidence type="ECO:0000313" key="7">
    <source>
        <dbReference type="EMBL" id="RUT08836.1"/>
    </source>
</evidence>
<gene>
    <name evidence="7" type="ORF">DSM106972_008890</name>
</gene>
<keyword evidence="4" id="KW-0378">Hydrolase</keyword>
<dbReference type="EC" id="3.2.1.26" evidence="3"/>
<reference evidence="7" key="2">
    <citation type="journal article" date="2019" name="Genome Biol. Evol.">
        <title>Day and night: Metabolic profiles and evolutionary relationships of six axenic non-marine cyanobacteria.</title>
        <authorList>
            <person name="Will S.E."/>
            <person name="Henke P."/>
            <person name="Boedeker C."/>
            <person name="Huang S."/>
            <person name="Brinkmann H."/>
            <person name="Rohde M."/>
            <person name="Jarek M."/>
            <person name="Friedl T."/>
            <person name="Seufert S."/>
            <person name="Schumacher M."/>
            <person name="Overmann J."/>
            <person name="Neumann-Schaal M."/>
            <person name="Petersen J."/>
        </authorList>
    </citation>
    <scope>NUCLEOTIDE SEQUENCE [LARGE SCALE GENOMIC DNA]</scope>
    <source>
        <strain evidence="7">PCC 7102</strain>
    </source>
</reference>
<dbReference type="AlphaFoldDB" id="A0A3S1ATA3"/>
<dbReference type="Pfam" id="PF12899">
    <property type="entry name" value="Glyco_hydro_100"/>
    <property type="match status" value="1"/>
</dbReference>
<dbReference type="GO" id="GO:0004575">
    <property type="term" value="F:sucrose alpha-glucosidase activity"/>
    <property type="evidence" value="ECO:0007669"/>
    <property type="project" value="TreeGrafter"/>
</dbReference>
<dbReference type="Gene3D" id="1.50.10.10">
    <property type="match status" value="1"/>
</dbReference>
<keyword evidence="8" id="KW-1185">Reference proteome</keyword>
<dbReference type="GO" id="GO:0033926">
    <property type="term" value="F:endo-alpha-N-acetylgalactosaminidase activity"/>
    <property type="evidence" value="ECO:0007669"/>
    <property type="project" value="InterPro"/>
</dbReference>
<comment type="caution">
    <text evidence="7">The sequence shown here is derived from an EMBL/GenBank/DDBJ whole genome shotgun (WGS) entry which is preliminary data.</text>
</comment>